<dbReference type="EMBL" id="RBIG01000003">
    <property type="protein sequence ID" value="RKQ68793.1"/>
    <property type="molecule type" value="Genomic_DNA"/>
</dbReference>
<dbReference type="InterPro" id="IPR011711">
    <property type="entry name" value="GntR_C"/>
</dbReference>
<dbReference type="CDD" id="cd07377">
    <property type="entry name" value="WHTH_GntR"/>
    <property type="match status" value="1"/>
</dbReference>
<feature type="domain" description="HTH gntR-type" evidence="4">
    <location>
        <begin position="10"/>
        <end position="77"/>
    </location>
</feature>
<sequence length="225" mass="26021">MSEALALDGETPQDRIVQRIEEDIVFGRLHPRERLVEEALAERFGVKRHIVREALADLERRGLIERFRNRGAMVKAYTPEEVEQLYAVRALLETSCAEMLPLPMDPARLAELEALQDEHDAAVAAQDLPRIFRLNVQFHRVLYAGCGNPYLAGVIDEFAQKTHAIRFYSVVQPETIAYARDDHRAILQAIREGDRQRLMEICRRHLMPSKEAYIDAYRRRFGLIE</sequence>
<name>A0A420WCT7_9PROT</name>
<reference evidence="5 6" key="1">
    <citation type="submission" date="2018-10" db="EMBL/GenBank/DDBJ databases">
        <title>Comparative analysis of microorganisms from saline springs in Andes Mountain Range, Colombia.</title>
        <authorList>
            <person name="Rubin E."/>
        </authorList>
    </citation>
    <scope>NUCLEOTIDE SEQUENCE [LARGE SCALE GENOMIC DNA]</scope>
    <source>
        <strain evidence="5 6">USBA 36</strain>
    </source>
</reference>
<gene>
    <name evidence="5" type="ORF">BCL74_3276</name>
</gene>
<keyword evidence="1" id="KW-0805">Transcription regulation</keyword>
<dbReference type="InterPro" id="IPR000524">
    <property type="entry name" value="Tscrpt_reg_HTH_GntR"/>
</dbReference>
<evidence type="ECO:0000313" key="6">
    <source>
        <dbReference type="Proteomes" id="UP000277424"/>
    </source>
</evidence>
<evidence type="ECO:0000256" key="3">
    <source>
        <dbReference type="ARBA" id="ARBA00023163"/>
    </source>
</evidence>
<dbReference type="Pfam" id="PF07729">
    <property type="entry name" value="FCD"/>
    <property type="match status" value="1"/>
</dbReference>
<dbReference type="PANTHER" id="PTHR43537">
    <property type="entry name" value="TRANSCRIPTIONAL REGULATOR, GNTR FAMILY"/>
    <property type="match status" value="1"/>
</dbReference>
<keyword evidence="2 5" id="KW-0238">DNA-binding</keyword>
<dbReference type="InterPro" id="IPR036388">
    <property type="entry name" value="WH-like_DNA-bd_sf"/>
</dbReference>
<dbReference type="InterPro" id="IPR036390">
    <property type="entry name" value="WH_DNA-bd_sf"/>
</dbReference>
<protein>
    <submittedName>
        <fullName evidence="5">DNA-binding GntR family transcriptional regulator</fullName>
    </submittedName>
</protein>
<accession>A0A420WCT7</accession>
<dbReference type="RefSeq" id="WP_121221581.1">
    <property type="nucleotide sequence ID" value="NZ_RBIG01000003.1"/>
</dbReference>
<dbReference type="PRINTS" id="PR00035">
    <property type="entry name" value="HTHGNTR"/>
</dbReference>
<organism evidence="5 6">
    <name type="scientific">Oceanibaculum indicum</name>
    <dbReference type="NCBI Taxonomy" id="526216"/>
    <lineage>
        <taxon>Bacteria</taxon>
        <taxon>Pseudomonadati</taxon>
        <taxon>Pseudomonadota</taxon>
        <taxon>Alphaproteobacteria</taxon>
        <taxon>Rhodospirillales</taxon>
        <taxon>Oceanibaculaceae</taxon>
        <taxon>Oceanibaculum</taxon>
    </lineage>
</organism>
<proteinExistence type="predicted"/>
<comment type="caution">
    <text evidence="5">The sequence shown here is derived from an EMBL/GenBank/DDBJ whole genome shotgun (WGS) entry which is preliminary data.</text>
</comment>
<dbReference type="Proteomes" id="UP000277424">
    <property type="component" value="Unassembled WGS sequence"/>
</dbReference>
<keyword evidence="3" id="KW-0804">Transcription</keyword>
<dbReference type="PROSITE" id="PS50949">
    <property type="entry name" value="HTH_GNTR"/>
    <property type="match status" value="1"/>
</dbReference>
<dbReference type="AlphaFoldDB" id="A0A420WCT7"/>
<dbReference type="GO" id="GO:0003677">
    <property type="term" value="F:DNA binding"/>
    <property type="evidence" value="ECO:0007669"/>
    <property type="project" value="UniProtKB-KW"/>
</dbReference>
<dbReference type="Gene3D" id="1.20.120.530">
    <property type="entry name" value="GntR ligand-binding domain-like"/>
    <property type="match status" value="1"/>
</dbReference>
<evidence type="ECO:0000259" key="4">
    <source>
        <dbReference type="PROSITE" id="PS50949"/>
    </source>
</evidence>
<evidence type="ECO:0000256" key="2">
    <source>
        <dbReference type="ARBA" id="ARBA00023125"/>
    </source>
</evidence>
<evidence type="ECO:0000256" key="1">
    <source>
        <dbReference type="ARBA" id="ARBA00023015"/>
    </source>
</evidence>
<dbReference type="SMART" id="SM00345">
    <property type="entry name" value="HTH_GNTR"/>
    <property type="match status" value="1"/>
</dbReference>
<dbReference type="SUPFAM" id="SSF46785">
    <property type="entry name" value="Winged helix' DNA-binding domain"/>
    <property type="match status" value="1"/>
</dbReference>
<dbReference type="SUPFAM" id="SSF48008">
    <property type="entry name" value="GntR ligand-binding domain-like"/>
    <property type="match status" value="1"/>
</dbReference>
<dbReference type="OrthoDB" id="9816161at2"/>
<dbReference type="PANTHER" id="PTHR43537:SF49">
    <property type="entry name" value="TRANSCRIPTIONAL REGULATORY PROTEIN"/>
    <property type="match status" value="1"/>
</dbReference>
<dbReference type="GO" id="GO:0003700">
    <property type="term" value="F:DNA-binding transcription factor activity"/>
    <property type="evidence" value="ECO:0007669"/>
    <property type="project" value="InterPro"/>
</dbReference>
<evidence type="ECO:0000313" key="5">
    <source>
        <dbReference type="EMBL" id="RKQ68793.1"/>
    </source>
</evidence>
<dbReference type="InterPro" id="IPR008920">
    <property type="entry name" value="TF_FadR/GntR_C"/>
</dbReference>
<dbReference type="Gene3D" id="1.10.10.10">
    <property type="entry name" value="Winged helix-like DNA-binding domain superfamily/Winged helix DNA-binding domain"/>
    <property type="match status" value="1"/>
</dbReference>
<dbReference type="Pfam" id="PF00392">
    <property type="entry name" value="GntR"/>
    <property type="match status" value="1"/>
</dbReference>
<dbReference type="SMART" id="SM00895">
    <property type="entry name" value="FCD"/>
    <property type="match status" value="1"/>
</dbReference>